<keyword evidence="2" id="KW-0732">Signal</keyword>
<accession>A0A1I7UD59</accession>
<keyword evidence="1" id="KW-1133">Transmembrane helix</keyword>
<evidence type="ECO:0000313" key="3">
    <source>
        <dbReference type="Proteomes" id="UP000095282"/>
    </source>
</evidence>
<evidence type="ECO:0000313" key="4">
    <source>
        <dbReference type="WBParaSite" id="Csp11.Scaffold629.g8142.t1"/>
    </source>
</evidence>
<proteinExistence type="predicted"/>
<dbReference type="WBParaSite" id="Csp11.Scaffold629.g8142.t1">
    <property type="protein sequence ID" value="Csp11.Scaffold629.g8142.t1"/>
    <property type="gene ID" value="Csp11.Scaffold629.g8142"/>
</dbReference>
<feature type="chain" id="PRO_5009308853" evidence="2">
    <location>
        <begin position="19"/>
        <end position="168"/>
    </location>
</feature>
<keyword evidence="1" id="KW-0812">Transmembrane</keyword>
<protein>
    <submittedName>
        <fullName evidence="4">CX domain-containing protein</fullName>
    </submittedName>
</protein>
<sequence>MNVFWFMLIFASISFVNGSRSPVWPKEFNVSALSGYKKMVRYFATPALSTEYEDAAVHIQRRFVGYRFKNGTEWKDEEALSIPFVVIFTESKRWFDGDNRPTTRMIAIACTVLVLLGSLVAVVYTFRGIFLVASPVDGRLIFEKSPVSYRAPMKKLVTGARMLSDQKK</sequence>
<reference evidence="4" key="1">
    <citation type="submission" date="2016-11" db="UniProtKB">
        <authorList>
            <consortium name="WormBaseParasite"/>
        </authorList>
    </citation>
    <scope>IDENTIFICATION</scope>
</reference>
<dbReference type="STRING" id="1561998.A0A1I7UD59"/>
<keyword evidence="3" id="KW-1185">Reference proteome</keyword>
<feature type="transmembrane region" description="Helical" evidence="1">
    <location>
        <begin position="105"/>
        <end position="126"/>
    </location>
</feature>
<dbReference type="Proteomes" id="UP000095282">
    <property type="component" value="Unplaced"/>
</dbReference>
<dbReference type="AlphaFoldDB" id="A0A1I7UD59"/>
<evidence type="ECO:0000256" key="2">
    <source>
        <dbReference type="SAM" id="SignalP"/>
    </source>
</evidence>
<evidence type="ECO:0000256" key="1">
    <source>
        <dbReference type="SAM" id="Phobius"/>
    </source>
</evidence>
<organism evidence="3 4">
    <name type="scientific">Caenorhabditis tropicalis</name>
    <dbReference type="NCBI Taxonomy" id="1561998"/>
    <lineage>
        <taxon>Eukaryota</taxon>
        <taxon>Metazoa</taxon>
        <taxon>Ecdysozoa</taxon>
        <taxon>Nematoda</taxon>
        <taxon>Chromadorea</taxon>
        <taxon>Rhabditida</taxon>
        <taxon>Rhabditina</taxon>
        <taxon>Rhabditomorpha</taxon>
        <taxon>Rhabditoidea</taxon>
        <taxon>Rhabditidae</taxon>
        <taxon>Peloderinae</taxon>
        <taxon>Caenorhabditis</taxon>
    </lineage>
</organism>
<keyword evidence="1" id="KW-0472">Membrane</keyword>
<name>A0A1I7UD59_9PELO</name>
<feature type="signal peptide" evidence="2">
    <location>
        <begin position="1"/>
        <end position="18"/>
    </location>
</feature>